<organism evidence="2 3">
    <name type="scientific">Deinococcus roseus</name>
    <dbReference type="NCBI Taxonomy" id="392414"/>
    <lineage>
        <taxon>Bacteria</taxon>
        <taxon>Thermotogati</taxon>
        <taxon>Deinococcota</taxon>
        <taxon>Deinococci</taxon>
        <taxon>Deinococcales</taxon>
        <taxon>Deinococcaceae</taxon>
        <taxon>Deinococcus</taxon>
    </lineage>
</organism>
<comment type="caution">
    <text evidence="2">The sequence shown here is derived from an EMBL/GenBank/DDBJ whole genome shotgun (WGS) entry which is preliminary data.</text>
</comment>
<proteinExistence type="predicted"/>
<keyword evidence="3" id="KW-1185">Reference proteome</keyword>
<feature type="signal peptide" evidence="1">
    <location>
        <begin position="1"/>
        <end position="17"/>
    </location>
</feature>
<feature type="chain" id="PRO_5046417457" evidence="1">
    <location>
        <begin position="18"/>
        <end position="189"/>
    </location>
</feature>
<dbReference type="RefSeq" id="WP_189005268.1">
    <property type="nucleotide sequence ID" value="NZ_BMOD01000018.1"/>
</dbReference>
<evidence type="ECO:0000256" key="1">
    <source>
        <dbReference type="SAM" id="SignalP"/>
    </source>
</evidence>
<accession>A0ABQ2D8P7</accession>
<evidence type="ECO:0000313" key="3">
    <source>
        <dbReference type="Proteomes" id="UP000632222"/>
    </source>
</evidence>
<reference evidence="3" key="1">
    <citation type="journal article" date="2019" name="Int. J. Syst. Evol. Microbiol.">
        <title>The Global Catalogue of Microorganisms (GCM) 10K type strain sequencing project: providing services to taxonomists for standard genome sequencing and annotation.</title>
        <authorList>
            <consortium name="The Broad Institute Genomics Platform"/>
            <consortium name="The Broad Institute Genome Sequencing Center for Infectious Disease"/>
            <person name="Wu L."/>
            <person name="Ma J."/>
        </authorList>
    </citation>
    <scope>NUCLEOTIDE SEQUENCE [LARGE SCALE GENOMIC DNA]</scope>
    <source>
        <strain evidence="3">JCM 14370</strain>
    </source>
</reference>
<evidence type="ECO:0000313" key="2">
    <source>
        <dbReference type="EMBL" id="GGJ47798.1"/>
    </source>
</evidence>
<dbReference type="Proteomes" id="UP000632222">
    <property type="component" value="Unassembled WGS sequence"/>
</dbReference>
<gene>
    <name evidence="2" type="ORF">GCM10008938_37240</name>
</gene>
<keyword evidence="1" id="KW-0732">Signal</keyword>
<protein>
    <submittedName>
        <fullName evidence="2">Uncharacterized protein</fullName>
    </submittedName>
</protein>
<dbReference type="EMBL" id="BMOD01000018">
    <property type="protein sequence ID" value="GGJ47798.1"/>
    <property type="molecule type" value="Genomic_DNA"/>
</dbReference>
<name>A0ABQ2D8P7_9DEIO</name>
<sequence length="189" mass="21697">MKRLLGFFLMVSGTSLAVQYDTTLYNLIQNPEKFKPQWHWIPADGSIENMRTPTYEWGWKTGKHDDLILRKLQSNMNAWKLSLENSKYHVKNVGLKKIPLFRVFEGYDIGRETLGYQITAGPLKNAYLLKTAFKDGSHYLTVMTKSYALAAGANSELLEGGIDRDFTYPVWAYLTARKRFCSLPLVTCQ</sequence>